<feature type="non-terminal residue" evidence="1">
    <location>
        <position position="58"/>
    </location>
</feature>
<feature type="non-terminal residue" evidence="1">
    <location>
        <position position="1"/>
    </location>
</feature>
<sequence length="58" mass="6412">MLSRIIGLQAVIEIITNQTETGFELIATQQCQARAAVYQNHLALDYLLEEEGGVCGKF</sequence>
<gene>
    <name evidence="1" type="primary">Erv31_2</name>
    <name evidence="1" type="ORF">XIPELE_R14927</name>
</gene>
<accession>A0A7L3PUL3</accession>
<evidence type="ECO:0000313" key="2">
    <source>
        <dbReference type="Proteomes" id="UP000551443"/>
    </source>
</evidence>
<keyword evidence="2" id="KW-1185">Reference proteome</keyword>
<dbReference type="Gene3D" id="1.10.287.210">
    <property type="match status" value="1"/>
</dbReference>
<name>A0A7L3PUL3_9DEND</name>
<proteinExistence type="predicted"/>
<comment type="caution">
    <text evidence="1">The sequence shown here is derived from an EMBL/GenBank/DDBJ whole genome shotgun (WGS) entry which is preliminary data.</text>
</comment>
<dbReference type="AlphaFoldDB" id="A0A7L3PUL3"/>
<protein>
    <submittedName>
        <fullName evidence="1">ENR1 protein</fullName>
    </submittedName>
</protein>
<evidence type="ECO:0000313" key="1">
    <source>
        <dbReference type="EMBL" id="NXU94924.1"/>
    </source>
</evidence>
<dbReference type="Proteomes" id="UP000551443">
    <property type="component" value="Unassembled WGS sequence"/>
</dbReference>
<dbReference type="EMBL" id="VZUH01088677">
    <property type="protein sequence ID" value="NXU94924.1"/>
    <property type="molecule type" value="Genomic_DNA"/>
</dbReference>
<dbReference type="SUPFAM" id="SSF58069">
    <property type="entry name" value="Virus ectodomain"/>
    <property type="match status" value="1"/>
</dbReference>
<organism evidence="1 2">
    <name type="scientific">Xiphorhynchus elegans</name>
    <name type="common">elegant woodcreeper</name>
    <dbReference type="NCBI Taxonomy" id="269412"/>
    <lineage>
        <taxon>Eukaryota</taxon>
        <taxon>Metazoa</taxon>
        <taxon>Chordata</taxon>
        <taxon>Craniata</taxon>
        <taxon>Vertebrata</taxon>
        <taxon>Euteleostomi</taxon>
        <taxon>Archelosauria</taxon>
        <taxon>Archosauria</taxon>
        <taxon>Dinosauria</taxon>
        <taxon>Saurischia</taxon>
        <taxon>Theropoda</taxon>
        <taxon>Coelurosauria</taxon>
        <taxon>Aves</taxon>
        <taxon>Neognathae</taxon>
        <taxon>Neoaves</taxon>
        <taxon>Telluraves</taxon>
        <taxon>Australaves</taxon>
        <taxon>Passeriformes</taxon>
        <taxon>Dendrocolaptidae</taxon>
        <taxon>Xiphorhynchus</taxon>
    </lineage>
</organism>
<reference evidence="1 2" key="1">
    <citation type="submission" date="2019-09" db="EMBL/GenBank/DDBJ databases">
        <title>Bird 10,000 Genomes (B10K) Project - Family phase.</title>
        <authorList>
            <person name="Zhang G."/>
        </authorList>
    </citation>
    <scope>NUCLEOTIDE SEQUENCE [LARGE SCALE GENOMIC DNA]</scope>
    <source>
        <strain evidence="1">OUT-0059</strain>
        <tissue evidence="1">Muscle</tissue>
    </source>
</reference>